<keyword evidence="2" id="KW-1185">Reference proteome</keyword>
<organism evidence="1 2">
    <name type="scientific">Striga asiatica</name>
    <name type="common">Asiatic witchweed</name>
    <name type="synonym">Buchnera asiatica</name>
    <dbReference type="NCBI Taxonomy" id="4170"/>
    <lineage>
        <taxon>Eukaryota</taxon>
        <taxon>Viridiplantae</taxon>
        <taxon>Streptophyta</taxon>
        <taxon>Embryophyta</taxon>
        <taxon>Tracheophyta</taxon>
        <taxon>Spermatophyta</taxon>
        <taxon>Magnoliopsida</taxon>
        <taxon>eudicotyledons</taxon>
        <taxon>Gunneridae</taxon>
        <taxon>Pentapetalae</taxon>
        <taxon>asterids</taxon>
        <taxon>lamiids</taxon>
        <taxon>Lamiales</taxon>
        <taxon>Orobanchaceae</taxon>
        <taxon>Buchnereae</taxon>
        <taxon>Striga</taxon>
    </lineage>
</organism>
<dbReference type="AlphaFoldDB" id="A0A5A7P934"/>
<sequence length="149" mass="17450">MHSRLNQFFRDLNSKYRNNMSVRQKNLHHIKFLLSSYYKHEHELGYMFHAYLNIVCTAMERINNLSRPAFMFSGASVTAGMVDQYQDQTFIKKIRLCRVQSGNLTGRAIMKEVVFRVSRTGNPLRRMRRIRLAGDALQLGEPFLIPPNI</sequence>
<accession>A0A5A7P934</accession>
<evidence type="ECO:0000313" key="1">
    <source>
        <dbReference type="EMBL" id="GER29279.1"/>
    </source>
</evidence>
<comment type="caution">
    <text evidence="1">The sequence shown here is derived from an EMBL/GenBank/DDBJ whole genome shotgun (WGS) entry which is preliminary data.</text>
</comment>
<dbReference type="Proteomes" id="UP000325081">
    <property type="component" value="Unassembled WGS sequence"/>
</dbReference>
<name>A0A5A7P934_STRAF</name>
<protein>
    <submittedName>
        <fullName evidence="1">4-alpha-glucan branching enzyme GlgB</fullName>
    </submittedName>
</protein>
<dbReference type="EMBL" id="BKCP01003447">
    <property type="protein sequence ID" value="GER29279.1"/>
    <property type="molecule type" value="Genomic_DNA"/>
</dbReference>
<reference evidence="2" key="1">
    <citation type="journal article" date="2019" name="Curr. Biol.">
        <title>Genome Sequence of Striga asiatica Provides Insight into the Evolution of Plant Parasitism.</title>
        <authorList>
            <person name="Yoshida S."/>
            <person name="Kim S."/>
            <person name="Wafula E.K."/>
            <person name="Tanskanen J."/>
            <person name="Kim Y.M."/>
            <person name="Honaas L."/>
            <person name="Yang Z."/>
            <person name="Spallek T."/>
            <person name="Conn C.E."/>
            <person name="Ichihashi Y."/>
            <person name="Cheong K."/>
            <person name="Cui S."/>
            <person name="Der J.P."/>
            <person name="Gundlach H."/>
            <person name="Jiao Y."/>
            <person name="Hori C."/>
            <person name="Ishida J.K."/>
            <person name="Kasahara H."/>
            <person name="Kiba T."/>
            <person name="Kim M.S."/>
            <person name="Koo N."/>
            <person name="Laohavisit A."/>
            <person name="Lee Y.H."/>
            <person name="Lumba S."/>
            <person name="McCourt P."/>
            <person name="Mortimer J.C."/>
            <person name="Mutuku J.M."/>
            <person name="Nomura T."/>
            <person name="Sasaki-Sekimoto Y."/>
            <person name="Seto Y."/>
            <person name="Wang Y."/>
            <person name="Wakatake T."/>
            <person name="Sakakibara H."/>
            <person name="Demura T."/>
            <person name="Yamaguchi S."/>
            <person name="Yoneyama K."/>
            <person name="Manabe R.I."/>
            <person name="Nelson D.C."/>
            <person name="Schulman A.H."/>
            <person name="Timko M.P."/>
            <person name="dePamphilis C.W."/>
            <person name="Choi D."/>
            <person name="Shirasu K."/>
        </authorList>
    </citation>
    <scope>NUCLEOTIDE SEQUENCE [LARGE SCALE GENOMIC DNA]</scope>
    <source>
        <strain evidence="2">cv. UVA1</strain>
    </source>
</reference>
<proteinExistence type="predicted"/>
<gene>
    <name evidence="1" type="ORF">STAS_05125</name>
</gene>
<evidence type="ECO:0000313" key="2">
    <source>
        <dbReference type="Proteomes" id="UP000325081"/>
    </source>
</evidence>